<dbReference type="SUPFAM" id="SSF53720">
    <property type="entry name" value="ALDH-like"/>
    <property type="match status" value="1"/>
</dbReference>
<dbReference type="InterPro" id="IPR015590">
    <property type="entry name" value="Aldehyde_DH_dom"/>
</dbReference>
<reference evidence="3" key="1">
    <citation type="submission" date="2025-08" db="UniProtKB">
        <authorList>
            <consortium name="Ensembl"/>
        </authorList>
    </citation>
    <scope>IDENTIFICATION</scope>
</reference>
<dbReference type="Gene3D" id="3.40.605.10">
    <property type="entry name" value="Aldehyde Dehydrogenase, Chain A, domain 1"/>
    <property type="match status" value="1"/>
</dbReference>
<dbReference type="Proteomes" id="UP000261520">
    <property type="component" value="Unplaced"/>
</dbReference>
<name>A0A3B4AAD5_9GOBI</name>
<evidence type="ECO:0000259" key="2">
    <source>
        <dbReference type="Pfam" id="PF00171"/>
    </source>
</evidence>
<dbReference type="Ensembl" id="ENSPMGT00000014499.1">
    <property type="protein sequence ID" value="ENSPMGP00000013589.1"/>
    <property type="gene ID" value="ENSPMGG00000011171.1"/>
</dbReference>
<reference evidence="3" key="2">
    <citation type="submission" date="2025-09" db="UniProtKB">
        <authorList>
            <consortium name="Ensembl"/>
        </authorList>
    </citation>
    <scope>IDENTIFICATION</scope>
</reference>
<keyword evidence="1" id="KW-0732">Signal</keyword>
<dbReference type="InterPro" id="IPR016161">
    <property type="entry name" value="Ald_DH/histidinol_DH"/>
</dbReference>
<evidence type="ECO:0000256" key="1">
    <source>
        <dbReference type="SAM" id="SignalP"/>
    </source>
</evidence>
<keyword evidence="4" id="KW-1185">Reference proteome</keyword>
<proteinExistence type="predicted"/>
<evidence type="ECO:0000313" key="4">
    <source>
        <dbReference type="Proteomes" id="UP000261520"/>
    </source>
</evidence>
<dbReference type="PANTHER" id="PTHR11699">
    <property type="entry name" value="ALDEHYDE DEHYDROGENASE-RELATED"/>
    <property type="match status" value="1"/>
</dbReference>
<sequence>NMTSAHACVLCLVKTLLIFQLFINNEWHDAVSGRTFPTINPSTGEIICQVAEADAADVDKAVQAARQAFRLGSPWRRMDASHRGLLLSKLADAIEKNAAYLAVSNYSCLTITRFTFHSPTVSDFFCGPLYTGTLQGNHILHEVWSIDTL</sequence>
<dbReference type="STRING" id="409849.ENSPMGP00000013589"/>
<accession>A0A3B4AAD5</accession>
<evidence type="ECO:0000313" key="3">
    <source>
        <dbReference type="Ensembl" id="ENSPMGP00000013589.1"/>
    </source>
</evidence>
<dbReference type="InterPro" id="IPR016162">
    <property type="entry name" value="Ald_DH_N"/>
</dbReference>
<dbReference type="AlphaFoldDB" id="A0A3B4AAD5"/>
<organism evidence="3 4">
    <name type="scientific">Periophthalmus magnuspinnatus</name>
    <dbReference type="NCBI Taxonomy" id="409849"/>
    <lineage>
        <taxon>Eukaryota</taxon>
        <taxon>Metazoa</taxon>
        <taxon>Chordata</taxon>
        <taxon>Craniata</taxon>
        <taxon>Vertebrata</taxon>
        <taxon>Euteleostomi</taxon>
        <taxon>Actinopterygii</taxon>
        <taxon>Neopterygii</taxon>
        <taxon>Teleostei</taxon>
        <taxon>Neoteleostei</taxon>
        <taxon>Acanthomorphata</taxon>
        <taxon>Gobiaria</taxon>
        <taxon>Gobiiformes</taxon>
        <taxon>Gobioidei</taxon>
        <taxon>Gobiidae</taxon>
        <taxon>Oxudercinae</taxon>
        <taxon>Periophthalmus</taxon>
    </lineage>
</organism>
<feature type="chain" id="PRO_5017265103" description="Aldehyde dehydrogenase domain-containing protein" evidence="1">
    <location>
        <begin position="34"/>
        <end position="149"/>
    </location>
</feature>
<dbReference type="GO" id="GO:0016491">
    <property type="term" value="F:oxidoreductase activity"/>
    <property type="evidence" value="ECO:0007669"/>
    <property type="project" value="InterPro"/>
</dbReference>
<feature type="signal peptide" evidence="1">
    <location>
        <begin position="1"/>
        <end position="33"/>
    </location>
</feature>
<protein>
    <recommendedName>
        <fullName evidence="2">Aldehyde dehydrogenase domain-containing protein</fullName>
    </recommendedName>
</protein>
<dbReference type="Pfam" id="PF00171">
    <property type="entry name" value="Aldedh"/>
    <property type="match status" value="1"/>
</dbReference>
<feature type="domain" description="Aldehyde dehydrogenase" evidence="2">
    <location>
        <begin position="27"/>
        <end position="102"/>
    </location>
</feature>